<sequence length="46" mass="5065">LIRNVPYVRIEESGNAITYSIDGGTVKLRLTVTVCTRPVTDNRTDG</sequence>
<comment type="caution">
    <text evidence="1">The sequence shown here is derived from an EMBL/GenBank/DDBJ whole genome shotgun (WGS) entry which is preliminary data.</text>
</comment>
<organism evidence="1 2">
    <name type="scientific">Araneus ventricosus</name>
    <name type="common">Orbweaver spider</name>
    <name type="synonym">Epeira ventricosa</name>
    <dbReference type="NCBI Taxonomy" id="182803"/>
    <lineage>
        <taxon>Eukaryota</taxon>
        <taxon>Metazoa</taxon>
        <taxon>Ecdysozoa</taxon>
        <taxon>Arthropoda</taxon>
        <taxon>Chelicerata</taxon>
        <taxon>Arachnida</taxon>
        <taxon>Araneae</taxon>
        <taxon>Araneomorphae</taxon>
        <taxon>Entelegynae</taxon>
        <taxon>Araneoidea</taxon>
        <taxon>Araneidae</taxon>
        <taxon>Araneus</taxon>
    </lineage>
</organism>
<dbReference type="AlphaFoldDB" id="A0A4Y2B6N7"/>
<dbReference type="Proteomes" id="UP000499080">
    <property type="component" value="Unassembled WGS sequence"/>
</dbReference>
<proteinExistence type="predicted"/>
<name>A0A4Y2B6N7_ARAVE</name>
<protein>
    <submittedName>
        <fullName evidence="1">Uncharacterized protein</fullName>
    </submittedName>
</protein>
<dbReference type="EMBL" id="BGPR01082403">
    <property type="protein sequence ID" value="GBL86966.1"/>
    <property type="molecule type" value="Genomic_DNA"/>
</dbReference>
<evidence type="ECO:0000313" key="1">
    <source>
        <dbReference type="EMBL" id="GBL86966.1"/>
    </source>
</evidence>
<evidence type="ECO:0000313" key="2">
    <source>
        <dbReference type="Proteomes" id="UP000499080"/>
    </source>
</evidence>
<accession>A0A4Y2B6N7</accession>
<reference evidence="1 2" key="1">
    <citation type="journal article" date="2019" name="Sci. Rep.">
        <title>Orb-weaving spider Araneus ventricosus genome elucidates the spidroin gene catalogue.</title>
        <authorList>
            <person name="Kono N."/>
            <person name="Nakamura H."/>
            <person name="Ohtoshi R."/>
            <person name="Moran D.A.P."/>
            <person name="Shinohara A."/>
            <person name="Yoshida Y."/>
            <person name="Fujiwara M."/>
            <person name="Mori M."/>
            <person name="Tomita M."/>
            <person name="Arakawa K."/>
        </authorList>
    </citation>
    <scope>NUCLEOTIDE SEQUENCE [LARGE SCALE GENOMIC DNA]</scope>
</reference>
<feature type="non-terminal residue" evidence="1">
    <location>
        <position position="1"/>
    </location>
</feature>
<keyword evidence="2" id="KW-1185">Reference proteome</keyword>
<gene>
    <name evidence="1" type="ORF">AVEN_210415_1</name>
</gene>